<evidence type="ECO:0000256" key="5">
    <source>
        <dbReference type="ARBA" id="ARBA00038359"/>
    </source>
</evidence>
<reference evidence="8 9" key="1">
    <citation type="submission" date="2023-01" db="EMBL/GenBank/DDBJ databases">
        <title>Analysis of 21 Apiospora genomes using comparative genomics revels a genus with tremendous synthesis potential of carbohydrate active enzymes and secondary metabolites.</title>
        <authorList>
            <person name="Sorensen T."/>
        </authorList>
    </citation>
    <scope>NUCLEOTIDE SEQUENCE [LARGE SCALE GENOMIC DNA]</scope>
    <source>
        <strain evidence="8 9">CBS 117206</strain>
    </source>
</reference>
<keyword evidence="2 6" id="KW-0812">Transmembrane</keyword>
<dbReference type="PANTHER" id="PTHR33048:SF146">
    <property type="entry name" value="INTEGRAL MEMBRANE PROTEIN"/>
    <property type="match status" value="1"/>
</dbReference>
<dbReference type="InterPro" id="IPR052337">
    <property type="entry name" value="SAT4-like"/>
</dbReference>
<accession>A0AAW0QG60</accession>
<comment type="subcellular location">
    <subcellularLocation>
        <location evidence="1">Membrane</location>
        <topology evidence="1">Multi-pass membrane protein</topology>
    </subcellularLocation>
</comment>
<keyword evidence="3 6" id="KW-1133">Transmembrane helix</keyword>
<dbReference type="PANTHER" id="PTHR33048">
    <property type="entry name" value="PTH11-LIKE INTEGRAL MEMBRANE PROTEIN (AFU_ORTHOLOGUE AFUA_5G11245)"/>
    <property type="match status" value="1"/>
</dbReference>
<feature type="domain" description="Rhodopsin" evidence="7">
    <location>
        <begin position="24"/>
        <end position="164"/>
    </location>
</feature>
<feature type="transmembrane region" description="Helical" evidence="6">
    <location>
        <begin position="6"/>
        <end position="28"/>
    </location>
</feature>
<dbReference type="EMBL" id="JAQQWP010000011">
    <property type="protein sequence ID" value="KAK8096035.1"/>
    <property type="molecule type" value="Genomic_DNA"/>
</dbReference>
<protein>
    <recommendedName>
        <fullName evidence="7">Rhodopsin domain-containing protein</fullName>
    </recommendedName>
</protein>
<evidence type="ECO:0000256" key="1">
    <source>
        <dbReference type="ARBA" id="ARBA00004141"/>
    </source>
</evidence>
<dbReference type="Proteomes" id="UP001392437">
    <property type="component" value="Unassembled WGS sequence"/>
</dbReference>
<comment type="similarity">
    <text evidence="5">Belongs to the SAT4 family.</text>
</comment>
<dbReference type="AlphaFoldDB" id="A0AAW0QG60"/>
<evidence type="ECO:0000256" key="3">
    <source>
        <dbReference type="ARBA" id="ARBA00022989"/>
    </source>
</evidence>
<gene>
    <name evidence="8" type="ORF">PG999_014057</name>
</gene>
<sequence>MAVRDAYFPVVIIFIVIDSIAVGLRLVIRKSKGAIGYDDFAMLLSLIGFVLFGAVELTSIRYGIGATAMEPTFDPTNAAKYFTIAAVVYLLASGVSKVGVGLVLYRLADSTDMYKSRWFLMGCIILTAVWFLGGALVFALQCRPLAKAWDLTGTAPGSCMPVSVIGNTGIAISAGDVFFTTIFASSLVD</sequence>
<feature type="transmembrane region" description="Helical" evidence="6">
    <location>
        <begin position="40"/>
        <end position="64"/>
    </location>
</feature>
<evidence type="ECO:0000313" key="8">
    <source>
        <dbReference type="EMBL" id="KAK8096035.1"/>
    </source>
</evidence>
<dbReference type="InterPro" id="IPR049326">
    <property type="entry name" value="Rhodopsin_dom_fungi"/>
</dbReference>
<dbReference type="GO" id="GO:0016020">
    <property type="term" value="C:membrane"/>
    <property type="evidence" value="ECO:0007669"/>
    <property type="project" value="UniProtKB-SubCell"/>
</dbReference>
<evidence type="ECO:0000256" key="4">
    <source>
        <dbReference type="ARBA" id="ARBA00023136"/>
    </source>
</evidence>
<evidence type="ECO:0000259" key="7">
    <source>
        <dbReference type="Pfam" id="PF20684"/>
    </source>
</evidence>
<feature type="transmembrane region" description="Helical" evidence="6">
    <location>
        <begin position="119"/>
        <end position="140"/>
    </location>
</feature>
<organism evidence="8 9">
    <name type="scientific">Apiospora kogelbergensis</name>
    <dbReference type="NCBI Taxonomy" id="1337665"/>
    <lineage>
        <taxon>Eukaryota</taxon>
        <taxon>Fungi</taxon>
        <taxon>Dikarya</taxon>
        <taxon>Ascomycota</taxon>
        <taxon>Pezizomycotina</taxon>
        <taxon>Sordariomycetes</taxon>
        <taxon>Xylariomycetidae</taxon>
        <taxon>Amphisphaeriales</taxon>
        <taxon>Apiosporaceae</taxon>
        <taxon>Apiospora</taxon>
    </lineage>
</organism>
<evidence type="ECO:0000313" key="9">
    <source>
        <dbReference type="Proteomes" id="UP001392437"/>
    </source>
</evidence>
<comment type="caution">
    <text evidence="8">The sequence shown here is derived from an EMBL/GenBank/DDBJ whole genome shotgun (WGS) entry which is preliminary data.</text>
</comment>
<feature type="transmembrane region" description="Helical" evidence="6">
    <location>
        <begin position="84"/>
        <end position="107"/>
    </location>
</feature>
<evidence type="ECO:0000256" key="6">
    <source>
        <dbReference type="SAM" id="Phobius"/>
    </source>
</evidence>
<keyword evidence="4 6" id="KW-0472">Membrane</keyword>
<name>A0AAW0QG60_9PEZI</name>
<dbReference type="Pfam" id="PF20684">
    <property type="entry name" value="Fung_rhodopsin"/>
    <property type="match status" value="1"/>
</dbReference>
<evidence type="ECO:0000256" key="2">
    <source>
        <dbReference type="ARBA" id="ARBA00022692"/>
    </source>
</evidence>
<proteinExistence type="inferred from homology"/>
<keyword evidence="9" id="KW-1185">Reference proteome</keyword>